<organism evidence="4 5">
    <name type="scientific">Marinobacterium alkalitolerans</name>
    <dbReference type="NCBI Taxonomy" id="1542925"/>
    <lineage>
        <taxon>Bacteria</taxon>
        <taxon>Pseudomonadati</taxon>
        <taxon>Pseudomonadota</taxon>
        <taxon>Gammaproteobacteria</taxon>
        <taxon>Oceanospirillales</taxon>
        <taxon>Oceanospirillaceae</taxon>
        <taxon>Marinobacterium</taxon>
    </lineage>
</organism>
<keyword evidence="2 3" id="KW-0378">Hydrolase</keyword>
<dbReference type="Gene3D" id="3.40.50.1000">
    <property type="entry name" value="HAD superfamily/HAD-like"/>
    <property type="match status" value="1"/>
</dbReference>
<name>A0ABS3ZF04_9GAMM</name>
<comment type="caution">
    <text evidence="4">The sequence shown here is derived from an EMBL/GenBank/DDBJ whole genome shotgun (WGS) entry which is preliminary data.</text>
</comment>
<dbReference type="SFLD" id="SFLDS00003">
    <property type="entry name" value="Haloacid_Dehalogenase"/>
    <property type="match status" value="1"/>
</dbReference>
<dbReference type="NCBIfam" id="TIGR01493">
    <property type="entry name" value="HAD-SF-IA-v2"/>
    <property type="match status" value="1"/>
</dbReference>
<evidence type="ECO:0000256" key="2">
    <source>
        <dbReference type="ARBA" id="ARBA00022801"/>
    </source>
</evidence>
<comment type="similarity">
    <text evidence="1 3">Belongs to the HAD-like hydrolase superfamily. S-2-haloalkanoic acid dehalogenase family.</text>
</comment>
<evidence type="ECO:0000256" key="1">
    <source>
        <dbReference type="ARBA" id="ARBA00008106"/>
    </source>
</evidence>
<dbReference type="Proteomes" id="UP000810171">
    <property type="component" value="Unassembled WGS sequence"/>
</dbReference>
<evidence type="ECO:0000313" key="4">
    <source>
        <dbReference type="EMBL" id="MBP0050206.1"/>
    </source>
</evidence>
<dbReference type="SFLD" id="SFLDG01129">
    <property type="entry name" value="C1.5:_HAD__Beta-PGM__Phosphata"/>
    <property type="match status" value="1"/>
</dbReference>
<gene>
    <name evidence="4" type="ORF">H9C73_15905</name>
</gene>
<dbReference type="InterPro" id="IPR023198">
    <property type="entry name" value="PGP-like_dom2"/>
</dbReference>
<dbReference type="InterPro" id="IPR036412">
    <property type="entry name" value="HAD-like_sf"/>
</dbReference>
<dbReference type="InterPro" id="IPR006439">
    <property type="entry name" value="HAD-SF_hydro_IA"/>
</dbReference>
<protein>
    <recommendedName>
        <fullName evidence="3">(S)-2-haloacid dehalogenase</fullName>
        <ecNumber evidence="3">3.8.1.2</ecNumber>
    </recommendedName>
    <alternativeName>
        <fullName evidence="3">2-haloalkanoic acid dehalogenase</fullName>
    </alternativeName>
    <alternativeName>
        <fullName evidence="3">Halocarboxylic acid halidohydrolase</fullName>
    </alternativeName>
    <alternativeName>
        <fullName evidence="3">L-2-haloacid dehalogenase</fullName>
    </alternativeName>
</protein>
<accession>A0ABS3ZF04</accession>
<dbReference type="EC" id="3.8.1.2" evidence="3"/>
<evidence type="ECO:0000256" key="3">
    <source>
        <dbReference type="RuleBase" id="RU368077"/>
    </source>
</evidence>
<proteinExistence type="inferred from homology"/>
<dbReference type="RefSeq" id="WP_328797993.1">
    <property type="nucleotide sequence ID" value="NZ_JACVEW010000043.1"/>
</dbReference>
<keyword evidence="5" id="KW-1185">Reference proteome</keyword>
<dbReference type="InterPro" id="IPR051540">
    <property type="entry name" value="S-2-haloacid_dehalogenase"/>
</dbReference>
<dbReference type="PRINTS" id="PR00413">
    <property type="entry name" value="HADHALOGNASE"/>
</dbReference>
<dbReference type="PANTHER" id="PTHR43316">
    <property type="entry name" value="HYDROLASE, HALOACID DELAHOGENASE-RELATED"/>
    <property type="match status" value="1"/>
</dbReference>
<dbReference type="NCBIfam" id="TIGR01428">
    <property type="entry name" value="HAD_type_II"/>
    <property type="match status" value="1"/>
</dbReference>
<dbReference type="PANTHER" id="PTHR43316:SF3">
    <property type="entry name" value="HALOACID DEHALOGENASE, TYPE II (AFU_ORTHOLOGUE AFUA_2G07750)-RELATED"/>
    <property type="match status" value="1"/>
</dbReference>
<dbReference type="Gene3D" id="1.10.150.240">
    <property type="entry name" value="Putative phosphatase, domain 2"/>
    <property type="match status" value="1"/>
</dbReference>
<dbReference type="Pfam" id="PF00702">
    <property type="entry name" value="Hydrolase"/>
    <property type="match status" value="1"/>
</dbReference>
<dbReference type="InterPro" id="IPR006328">
    <property type="entry name" value="2-HAD"/>
</dbReference>
<comment type="catalytic activity">
    <reaction evidence="3">
        <text>an (S)-2-haloacid + H2O = a (2R)-2-hydroxycarboxylate + a halide anion + H(+)</text>
        <dbReference type="Rhea" id="RHEA:11192"/>
        <dbReference type="ChEBI" id="CHEBI:15377"/>
        <dbReference type="ChEBI" id="CHEBI:15378"/>
        <dbReference type="ChEBI" id="CHEBI:16042"/>
        <dbReference type="ChEBI" id="CHEBI:58314"/>
        <dbReference type="ChEBI" id="CHEBI:137405"/>
        <dbReference type="EC" id="3.8.1.2"/>
    </reaction>
</comment>
<sequence>MSVTLAFDVYGTLIDTRGVVGLLEGWMGDLAEDFSQCWREKQLEYAFRRALMRHYADFSVCTREALDHTCLRFDQPLTDEQKNELMAFYRKLPVYEDVPEALRALKLEGYRLYAFSNGSRRSVAGLLEHAGIADCFHGIVSVEEQRSFKPDPGVYSYFLREAKVLNHSSWLISGNPFDVIGAISAGMNGA</sequence>
<reference evidence="4 5" key="1">
    <citation type="submission" date="2020-09" db="EMBL/GenBank/DDBJ databases">
        <authorList>
            <person name="Tanuku N.R.S."/>
        </authorList>
    </citation>
    <scope>NUCLEOTIDE SEQUENCE [LARGE SCALE GENOMIC DNA]</scope>
    <source>
        <strain evidence="4 5">AK62</strain>
    </source>
</reference>
<dbReference type="SUPFAM" id="SSF56784">
    <property type="entry name" value="HAD-like"/>
    <property type="match status" value="1"/>
</dbReference>
<dbReference type="InterPro" id="IPR023214">
    <property type="entry name" value="HAD_sf"/>
</dbReference>
<dbReference type="EMBL" id="JACVEW010000043">
    <property type="protein sequence ID" value="MBP0050206.1"/>
    <property type="molecule type" value="Genomic_DNA"/>
</dbReference>
<comment type="function">
    <text evidence="3">Catalyzes the hydrolytic dehalogenation of small (S)-2-haloalkanoic acids to yield the corresponding (R)-2-hydroxyalkanoic acids.</text>
</comment>
<evidence type="ECO:0000313" key="5">
    <source>
        <dbReference type="Proteomes" id="UP000810171"/>
    </source>
</evidence>
<dbReference type="CDD" id="cd02588">
    <property type="entry name" value="HAD_L2-DEX"/>
    <property type="match status" value="1"/>
</dbReference>